<keyword evidence="1" id="KW-1133">Transmembrane helix</keyword>
<proteinExistence type="predicted"/>
<sequence length="164" mass="16920">MGLQLPAELIEVLGMLGFTWPEADEERLFELGQSWMNAAGMIGGHVAAADAAAAGAWQSNRGETITAFQTAWAAADGPSAQLADAQTGAQIMGAGLMVMAGVVLALKINVIVQLTILAIQIAQAIATAVVTFGASLLEIPIFKIATQFILDQLLGMAIDAVLNG</sequence>
<dbReference type="AlphaFoldDB" id="A0AAE3ZQY1"/>
<dbReference type="EMBL" id="JAVDYC010000001">
    <property type="protein sequence ID" value="MDR7322613.1"/>
    <property type="molecule type" value="Genomic_DNA"/>
</dbReference>
<accession>A0AAE3ZQY1</accession>
<keyword evidence="1" id="KW-0472">Membrane</keyword>
<keyword evidence="4" id="KW-1185">Reference proteome</keyword>
<organism evidence="3 4">
    <name type="scientific">Catenuloplanes niger</name>
    <dbReference type="NCBI Taxonomy" id="587534"/>
    <lineage>
        <taxon>Bacteria</taxon>
        <taxon>Bacillati</taxon>
        <taxon>Actinomycetota</taxon>
        <taxon>Actinomycetes</taxon>
        <taxon>Micromonosporales</taxon>
        <taxon>Micromonosporaceae</taxon>
        <taxon>Catenuloplanes</taxon>
    </lineage>
</organism>
<evidence type="ECO:0000313" key="3">
    <source>
        <dbReference type="EMBL" id="MDR7322613.1"/>
    </source>
</evidence>
<dbReference type="Proteomes" id="UP001183629">
    <property type="component" value="Unassembled WGS sequence"/>
</dbReference>
<dbReference type="Pfam" id="PF25547">
    <property type="entry name" value="WXG100_2"/>
    <property type="match status" value="1"/>
</dbReference>
<evidence type="ECO:0000313" key="4">
    <source>
        <dbReference type="Proteomes" id="UP001183629"/>
    </source>
</evidence>
<name>A0AAE3ZQY1_9ACTN</name>
<protein>
    <recommendedName>
        <fullName evidence="2">Outer membrane channel protein CpnT-like N-terminal domain-containing protein</fullName>
    </recommendedName>
</protein>
<dbReference type="RefSeq" id="WP_310413272.1">
    <property type="nucleotide sequence ID" value="NZ_JAVDYC010000001.1"/>
</dbReference>
<keyword evidence="1" id="KW-0812">Transmembrane</keyword>
<gene>
    <name evidence="3" type="ORF">J2S44_002863</name>
</gene>
<feature type="transmembrane region" description="Helical" evidence="1">
    <location>
        <begin position="91"/>
        <end position="111"/>
    </location>
</feature>
<evidence type="ECO:0000256" key="1">
    <source>
        <dbReference type="SAM" id="Phobius"/>
    </source>
</evidence>
<reference evidence="3 4" key="1">
    <citation type="submission" date="2023-07" db="EMBL/GenBank/DDBJ databases">
        <title>Sequencing the genomes of 1000 actinobacteria strains.</title>
        <authorList>
            <person name="Klenk H.-P."/>
        </authorList>
    </citation>
    <scope>NUCLEOTIDE SEQUENCE [LARGE SCALE GENOMIC DNA]</scope>
    <source>
        <strain evidence="3 4">DSM 44711</strain>
    </source>
</reference>
<evidence type="ECO:0000259" key="2">
    <source>
        <dbReference type="Pfam" id="PF25547"/>
    </source>
</evidence>
<feature type="domain" description="Outer membrane channel protein CpnT-like N-terminal" evidence="2">
    <location>
        <begin position="12"/>
        <end position="147"/>
    </location>
</feature>
<comment type="caution">
    <text evidence="3">The sequence shown here is derived from an EMBL/GenBank/DDBJ whole genome shotgun (WGS) entry which is preliminary data.</text>
</comment>
<dbReference type="InterPro" id="IPR057746">
    <property type="entry name" value="CpnT-like_N"/>
</dbReference>